<dbReference type="eggNOG" id="COG1030">
    <property type="taxonomic scope" value="Bacteria"/>
</dbReference>
<feature type="transmembrane region" description="Helical" evidence="6">
    <location>
        <begin position="277"/>
        <end position="299"/>
    </location>
</feature>
<evidence type="ECO:0000256" key="3">
    <source>
        <dbReference type="ARBA" id="ARBA00022989"/>
    </source>
</evidence>
<evidence type="ECO:0000256" key="5">
    <source>
        <dbReference type="SAM" id="MobiDB-lite"/>
    </source>
</evidence>
<dbReference type="GO" id="GO:0006508">
    <property type="term" value="P:proteolysis"/>
    <property type="evidence" value="ECO:0007669"/>
    <property type="project" value="UniProtKB-KW"/>
</dbReference>
<feature type="transmembrane region" description="Helical" evidence="6">
    <location>
        <begin position="306"/>
        <end position="324"/>
    </location>
</feature>
<dbReference type="InterPro" id="IPR056738">
    <property type="entry name" value="NfeD1b_N"/>
</dbReference>
<feature type="transmembrane region" description="Helical" evidence="6">
    <location>
        <begin position="385"/>
        <end position="406"/>
    </location>
</feature>
<evidence type="ECO:0000313" key="11">
    <source>
        <dbReference type="Proteomes" id="UP000012179"/>
    </source>
</evidence>
<dbReference type="InterPro" id="IPR012340">
    <property type="entry name" value="NA-bd_OB-fold"/>
</dbReference>
<gene>
    <name evidence="10" type="ORF">EBAPG3_012780</name>
</gene>
<accession>A0A1W6SS00</accession>
<evidence type="ECO:0000256" key="6">
    <source>
        <dbReference type="SAM" id="Phobius"/>
    </source>
</evidence>
<feature type="transmembrane region" description="Helical" evidence="6">
    <location>
        <begin position="330"/>
        <end position="347"/>
    </location>
</feature>
<dbReference type="PANTHER" id="PTHR33507:SF4">
    <property type="entry name" value="NODULATION COMPETITIVENESS PROTEIN NFED"/>
    <property type="match status" value="1"/>
</dbReference>
<keyword evidence="2 6" id="KW-0812">Transmembrane</keyword>
<evidence type="ECO:0000259" key="8">
    <source>
        <dbReference type="Pfam" id="PF24961"/>
    </source>
</evidence>
<dbReference type="GO" id="GO:0016020">
    <property type="term" value="C:membrane"/>
    <property type="evidence" value="ECO:0007669"/>
    <property type="project" value="UniProtKB-SubCell"/>
</dbReference>
<dbReference type="PANTHER" id="PTHR33507">
    <property type="entry name" value="INNER MEMBRANE PROTEIN YBBJ"/>
    <property type="match status" value="1"/>
</dbReference>
<reference evidence="10 11" key="1">
    <citation type="journal article" date="2015" name="Int. J. Syst. Evol. Microbiol.">
        <title>Nitrosospira lacus sp. nov., a psychrotolerant, ammonia-oxidizing bacterium from sandy lake sediment.</title>
        <authorList>
            <person name="Urakawa H."/>
            <person name="Garcia J.C."/>
            <person name="Nielsen J.L."/>
            <person name="Le V.Q."/>
            <person name="Kozlowski J.A."/>
            <person name="Stein L.Y."/>
            <person name="Lim C.K."/>
            <person name="Pommerening-Roser A."/>
            <person name="Martens-Habbena W."/>
            <person name="Stahl D.A."/>
            <person name="Klotz M.G."/>
        </authorList>
    </citation>
    <scope>NUCLEOTIDE SEQUENCE [LARGE SCALE GENOMIC DNA]</scope>
    <source>
        <strain evidence="10 11">APG3</strain>
    </source>
</reference>
<feature type="transmembrane region" description="Helical" evidence="6">
    <location>
        <begin position="354"/>
        <end position="373"/>
    </location>
</feature>
<dbReference type="AlphaFoldDB" id="A0A1W6SS00"/>
<feature type="domain" description="NfeD integral membrane" evidence="8">
    <location>
        <begin position="286"/>
        <end position="401"/>
    </location>
</feature>
<keyword evidence="3 6" id="KW-1133">Transmembrane helix</keyword>
<dbReference type="EMBL" id="CP021106">
    <property type="protein sequence ID" value="ARO88573.1"/>
    <property type="molecule type" value="Genomic_DNA"/>
</dbReference>
<evidence type="ECO:0000259" key="7">
    <source>
        <dbReference type="Pfam" id="PF01957"/>
    </source>
</evidence>
<dbReference type="InterPro" id="IPR052165">
    <property type="entry name" value="Membrane_assoc_protease"/>
</dbReference>
<feature type="compositionally biased region" description="Pro residues" evidence="5">
    <location>
        <begin position="143"/>
        <end position="159"/>
    </location>
</feature>
<evidence type="ECO:0000256" key="4">
    <source>
        <dbReference type="ARBA" id="ARBA00023136"/>
    </source>
</evidence>
<feature type="domain" description="NfeD-like C-terminal" evidence="7">
    <location>
        <begin position="417"/>
        <end position="470"/>
    </location>
</feature>
<organism evidence="10 11">
    <name type="scientific">Nitrosospira lacus</name>
    <dbReference type="NCBI Taxonomy" id="1288494"/>
    <lineage>
        <taxon>Bacteria</taxon>
        <taxon>Pseudomonadati</taxon>
        <taxon>Pseudomonadota</taxon>
        <taxon>Betaproteobacteria</taxon>
        <taxon>Nitrosomonadales</taxon>
        <taxon>Nitrosomonadaceae</taxon>
        <taxon>Nitrosospira</taxon>
    </lineage>
</organism>
<dbReference type="SUPFAM" id="SSF141322">
    <property type="entry name" value="NfeD domain-like"/>
    <property type="match status" value="1"/>
</dbReference>
<protein>
    <submittedName>
        <fullName evidence="10">Serine protease</fullName>
    </submittedName>
</protein>
<dbReference type="Pfam" id="PF24961">
    <property type="entry name" value="NfeD_membrane"/>
    <property type="match status" value="1"/>
</dbReference>
<keyword evidence="10" id="KW-0378">Hydrolase</keyword>
<dbReference type="GO" id="GO:0008233">
    <property type="term" value="F:peptidase activity"/>
    <property type="evidence" value="ECO:0007669"/>
    <property type="project" value="UniProtKB-KW"/>
</dbReference>
<feature type="region of interest" description="Disordered" evidence="5">
    <location>
        <begin position="133"/>
        <end position="178"/>
    </location>
</feature>
<name>A0A1W6SS00_9PROT</name>
<dbReference type="SUPFAM" id="SSF52096">
    <property type="entry name" value="ClpP/crotonase"/>
    <property type="match status" value="1"/>
</dbReference>
<keyword evidence="4 6" id="KW-0472">Membrane</keyword>
<dbReference type="Proteomes" id="UP000012179">
    <property type="component" value="Chromosome"/>
</dbReference>
<sequence>MKRSILRTMKPIISVSYHGVAAILLLLPALVLAAPVMILKVQGPIAPASADFIERGLQRASNEKALLIVLQLDTPGGLDSSMRQIVRDILASSVPVAVFVAPGGARAASAGTYILYASHIAAMAPGTNLGAATPVQIGGLPDSPEPPTRPKTKPMPSPDSPATGPNESPDQNARDDSLPARDKMSRKMIHDAAAYIRGLAQMRGRNAEWAERAVREAVSLSATEALDLKVIDYVATDVPDLLKQVNGKQVTILGRNLALDTAPATMEVVEPDWRTQLLAVITNPSVAYILMLIGIYGLFFEFSNPGFVLPGVAGAICLLLAMYAFQLLPVNYAGLALILLGIAFIAAELYLSGFGAFGMGGIIAFVVGSLMLIDTDMPGYGISWPVIAGITLASGLFLVSIIGMALKSRRSPIVSGREELIGAVGEMLEDASREGMARIHGEIWNVRCAQPLIQGQKVRVTGMDGLVLQVTSAEQ</sequence>
<proteinExistence type="predicted"/>
<feature type="domain" description="NfeD1b N-terminal" evidence="9">
    <location>
        <begin position="37"/>
        <end position="137"/>
    </location>
</feature>
<dbReference type="Pfam" id="PF01957">
    <property type="entry name" value="NfeD"/>
    <property type="match status" value="1"/>
</dbReference>
<keyword evidence="11" id="KW-1185">Reference proteome</keyword>
<keyword evidence="10" id="KW-0645">Protease</keyword>
<evidence type="ECO:0000256" key="1">
    <source>
        <dbReference type="ARBA" id="ARBA00004141"/>
    </source>
</evidence>
<dbReference type="InterPro" id="IPR029045">
    <property type="entry name" value="ClpP/crotonase-like_dom_sf"/>
</dbReference>
<dbReference type="InterPro" id="IPR056739">
    <property type="entry name" value="NfeD_membrane"/>
</dbReference>
<evidence type="ECO:0000259" key="9">
    <source>
        <dbReference type="Pfam" id="PF25145"/>
    </source>
</evidence>
<dbReference type="Pfam" id="PF25145">
    <property type="entry name" value="NfeD1b_N"/>
    <property type="match status" value="1"/>
</dbReference>
<dbReference type="Gene3D" id="2.40.50.140">
    <property type="entry name" value="Nucleic acid-binding proteins"/>
    <property type="match status" value="1"/>
</dbReference>
<dbReference type="Gene3D" id="3.90.226.10">
    <property type="entry name" value="2-enoyl-CoA Hydratase, Chain A, domain 1"/>
    <property type="match status" value="1"/>
</dbReference>
<dbReference type="KEGG" id="nlc:EBAPG3_012780"/>
<evidence type="ECO:0000313" key="10">
    <source>
        <dbReference type="EMBL" id="ARO88573.1"/>
    </source>
</evidence>
<dbReference type="InterPro" id="IPR002810">
    <property type="entry name" value="NfeD-like_C"/>
</dbReference>
<dbReference type="CDD" id="cd07020">
    <property type="entry name" value="Clp_protease_NfeD_1"/>
    <property type="match status" value="1"/>
</dbReference>
<comment type="subcellular location">
    <subcellularLocation>
        <location evidence="1">Membrane</location>
        <topology evidence="1">Multi-pass membrane protein</topology>
    </subcellularLocation>
</comment>
<evidence type="ECO:0000256" key="2">
    <source>
        <dbReference type="ARBA" id="ARBA00022692"/>
    </source>
</evidence>